<dbReference type="Proteomes" id="UP000663629">
    <property type="component" value="Chromosome 2"/>
</dbReference>
<dbReference type="RefSeq" id="WP_205296781.1">
    <property type="nucleotide sequence ID" value="NZ_CP070371.1"/>
</dbReference>
<dbReference type="InterPro" id="IPR005220">
    <property type="entry name" value="CarO-like"/>
</dbReference>
<dbReference type="PANTHER" id="PTHR36571">
    <property type="entry name" value="PROTEIN YGIW"/>
    <property type="match status" value="1"/>
</dbReference>
<organism evidence="3 4">
    <name type="scientific">Paracoccus methylovorus</name>
    <dbReference type="NCBI Taxonomy" id="2812658"/>
    <lineage>
        <taxon>Bacteria</taxon>
        <taxon>Pseudomonadati</taxon>
        <taxon>Pseudomonadota</taxon>
        <taxon>Alphaproteobacteria</taxon>
        <taxon>Rhodobacterales</taxon>
        <taxon>Paracoccaceae</taxon>
        <taxon>Paracoccus</taxon>
    </lineage>
</organism>
<evidence type="ECO:0000256" key="2">
    <source>
        <dbReference type="SAM" id="SignalP"/>
    </source>
</evidence>
<dbReference type="NCBIfam" id="NF033674">
    <property type="entry name" value="stress_OB_fold"/>
    <property type="match status" value="1"/>
</dbReference>
<dbReference type="InterPro" id="IPR036700">
    <property type="entry name" value="BOBF_sf"/>
</dbReference>
<evidence type="ECO:0000313" key="4">
    <source>
        <dbReference type="Proteomes" id="UP000663629"/>
    </source>
</evidence>
<dbReference type="SUPFAM" id="SSF101756">
    <property type="entry name" value="Hypothetical protein YgiW"/>
    <property type="match status" value="1"/>
</dbReference>
<evidence type="ECO:0000313" key="3">
    <source>
        <dbReference type="EMBL" id="QRZ15888.1"/>
    </source>
</evidence>
<proteinExistence type="predicted"/>
<keyword evidence="4" id="KW-1185">Reference proteome</keyword>
<accession>A0ABX7JRN3</accession>
<feature type="signal peptide" evidence="2">
    <location>
        <begin position="1"/>
        <end position="21"/>
    </location>
</feature>
<gene>
    <name evidence="3" type="ORF">JWJ88_16510</name>
</gene>
<name>A0ABX7JRN3_9RHOB</name>
<dbReference type="PANTHER" id="PTHR36571:SF1">
    <property type="entry name" value="PROTEIN YGIW"/>
    <property type="match status" value="1"/>
</dbReference>
<evidence type="ECO:0000256" key="1">
    <source>
        <dbReference type="ARBA" id="ARBA00022729"/>
    </source>
</evidence>
<dbReference type="Gene3D" id="2.40.50.200">
    <property type="entry name" value="Bacterial OB-fold"/>
    <property type="match status" value="1"/>
</dbReference>
<reference evidence="3 4" key="1">
    <citation type="submission" date="2021-02" db="EMBL/GenBank/DDBJ databases">
        <title>Paracoccus methylovroum sp.nov., a new methanol and methylamine utilizing methylotrophic denitrifer.</title>
        <authorList>
            <person name="Timsy T."/>
            <person name="Behrendt U."/>
            <person name="Ulrich A."/>
            <person name="Spanner T."/>
            <person name="Foesel B.U."/>
            <person name="Horn M.A."/>
            <person name="Kolb S."/>
        </authorList>
    </citation>
    <scope>NUCLEOTIDE SEQUENCE [LARGE SCALE GENOMIC DNA]</scope>
    <source>
        <strain evidence="3 4">H4-D09</strain>
    </source>
</reference>
<sequence length="114" mass="12414">MKKVAIAFAISAALAGTPAVAQFVGPSSTTVTTVAEAAQARWDTPAVLTGNIIGHQREDYYIFKDHTGTMTAEIERRVFRGKTIGPDTNVRLTGEVDRGIRGRYIDVHRLDVLD</sequence>
<dbReference type="EMBL" id="CP070371">
    <property type="protein sequence ID" value="QRZ15888.1"/>
    <property type="molecule type" value="Genomic_DNA"/>
</dbReference>
<protein>
    <submittedName>
        <fullName evidence="3">NirD/YgiW/YdeI family stress tolerance protein</fullName>
    </submittedName>
</protein>
<keyword evidence="1 2" id="KW-0732">Signal</keyword>
<dbReference type="Pfam" id="PF04076">
    <property type="entry name" value="BOF"/>
    <property type="match status" value="1"/>
</dbReference>
<feature type="chain" id="PRO_5045855603" evidence="2">
    <location>
        <begin position="22"/>
        <end position="114"/>
    </location>
</feature>